<dbReference type="EMBL" id="BPLR01000040">
    <property type="protein sequence ID" value="GIY91683.1"/>
    <property type="molecule type" value="Genomic_DNA"/>
</dbReference>
<sequence length="98" mass="11633">MTPPTFDIQNYQIERYFTIFPIQEASYRVFRKSRKVPSQNIASPHGYRPMSSKYLNVVKHSKHLRSKNQNYKPITEQKARKLDALRRSCADFPNKWSA</sequence>
<comment type="caution">
    <text evidence="1">The sequence shown here is derived from an EMBL/GenBank/DDBJ whole genome shotgun (WGS) entry which is preliminary data.</text>
</comment>
<gene>
    <name evidence="1" type="ORF">CEXT_136761</name>
</gene>
<organism evidence="1 2">
    <name type="scientific">Caerostris extrusa</name>
    <name type="common">Bark spider</name>
    <name type="synonym">Caerostris bankana</name>
    <dbReference type="NCBI Taxonomy" id="172846"/>
    <lineage>
        <taxon>Eukaryota</taxon>
        <taxon>Metazoa</taxon>
        <taxon>Ecdysozoa</taxon>
        <taxon>Arthropoda</taxon>
        <taxon>Chelicerata</taxon>
        <taxon>Arachnida</taxon>
        <taxon>Araneae</taxon>
        <taxon>Araneomorphae</taxon>
        <taxon>Entelegynae</taxon>
        <taxon>Araneoidea</taxon>
        <taxon>Araneidae</taxon>
        <taxon>Caerostris</taxon>
    </lineage>
</organism>
<reference evidence="1 2" key="1">
    <citation type="submission" date="2021-06" db="EMBL/GenBank/DDBJ databases">
        <title>Caerostris extrusa draft genome.</title>
        <authorList>
            <person name="Kono N."/>
            <person name="Arakawa K."/>
        </authorList>
    </citation>
    <scope>NUCLEOTIDE SEQUENCE [LARGE SCALE GENOMIC DNA]</scope>
</reference>
<dbReference type="AlphaFoldDB" id="A0AAV4XCZ7"/>
<proteinExistence type="predicted"/>
<accession>A0AAV4XCZ7</accession>
<dbReference type="Proteomes" id="UP001054945">
    <property type="component" value="Unassembled WGS sequence"/>
</dbReference>
<name>A0AAV4XCZ7_CAEEX</name>
<keyword evidence="2" id="KW-1185">Reference proteome</keyword>
<evidence type="ECO:0000313" key="1">
    <source>
        <dbReference type="EMBL" id="GIY91683.1"/>
    </source>
</evidence>
<evidence type="ECO:0000313" key="2">
    <source>
        <dbReference type="Proteomes" id="UP001054945"/>
    </source>
</evidence>
<protein>
    <submittedName>
        <fullName evidence="1">Uncharacterized protein</fullName>
    </submittedName>
</protein>